<evidence type="ECO:0000256" key="1">
    <source>
        <dbReference type="ARBA" id="ARBA00004141"/>
    </source>
</evidence>
<dbReference type="RefSeq" id="XP_060286475.1">
    <property type="nucleotide sequence ID" value="XM_060429741.1"/>
</dbReference>
<evidence type="ECO:0000256" key="7">
    <source>
        <dbReference type="SAM" id="MobiDB-lite"/>
    </source>
</evidence>
<keyword evidence="5 8" id="KW-1133">Transmembrane helix</keyword>
<evidence type="ECO:0000256" key="2">
    <source>
        <dbReference type="ARBA" id="ARBA00007520"/>
    </source>
</evidence>
<feature type="transmembrane region" description="Helical" evidence="8">
    <location>
        <begin position="109"/>
        <end position="128"/>
    </location>
</feature>
<proteinExistence type="inferred from homology"/>
<feature type="transmembrane region" description="Helical" evidence="8">
    <location>
        <begin position="238"/>
        <end position="264"/>
    </location>
</feature>
<sequence length="550" mass="58573">MAKESGVVPAPAEDSLEYGPDIPVQPKEGATPPREVHGITWFCIVVSMLGSTFLYALDNTVVADVQADILRTLGGVEKLPWLGTAFVWATMSTIPIWSRLYAALNAKWLYLTACVVFEAGSAVCGAAPTMNAMIVGRAVTGLGASGMYLGCLTYIAVKTSDAERPRYMGYTGLSWGSGFILGPIIGGAFAQSRLTWRWAFYINLLLFVVFGPVFLFLLPHHRPQKDMTVAKALKQADWLGSVLELGGTLTGIMAISFGGVVYPWGSGRTIGLFVTAGVASALFLAQQHFAFLTTKAHRIFPMELFKSKSMVLIWFLIVFPGCALVVPIFYQPLFFRFVHGDSPIDAAIRLLPVVMLFVFFAIAGGAIVSKTGWFYPWYLIGSLLIILGSALMYADIGLDSPAGKSYGYTAVMGIGAGAIGQLSYSIAQFKVDPSLVPEAVGLICMGQYLGITVGLTVSGAIFQNLAFNRVSAVLPAGTSADDVKAAIQGLEDTLASVDAITRREILLAIVSAVNSTYTLAIAAGVVALVSTILLGNERFSMSKATAIAAN</sequence>
<protein>
    <submittedName>
        <fullName evidence="10">Major facilitator superfamily domain-containing protein</fullName>
    </submittedName>
</protein>
<feature type="transmembrane region" description="Helical" evidence="8">
    <location>
        <begin position="270"/>
        <end position="291"/>
    </location>
</feature>
<comment type="similarity">
    <text evidence="2">Belongs to the major facilitator superfamily. TCR/Tet family.</text>
</comment>
<dbReference type="GeneID" id="85312928"/>
<feature type="transmembrane region" description="Helical" evidence="8">
    <location>
        <begin position="439"/>
        <end position="462"/>
    </location>
</feature>
<feature type="transmembrane region" description="Helical" evidence="8">
    <location>
        <begin position="198"/>
        <end position="218"/>
    </location>
</feature>
<evidence type="ECO:0000256" key="6">
    <source>
        <dbReference type="ARBA" id="ARBA00023136"/>
    </source>
</evidence>
<feature type="domain" description="Major facilitator superfamily (MFS) profile" evidence="9">
    <location>
        <begin position="44"/>
        <end position="539"/>
    </location>
</feature>
<keyword evidence="4 8" id="KW-0812">Transmembrane</keyword>
<feature type="transmembrane region" description="Helical" evidence="8">
    <location>
        <begin position="406"/>
        <end position="427"/>
    </location>
</feature>
<evidence type="ECO:0000256" key="8">
    <source>
        <dbReference type="SAM" id="Phobius"/>
    </source>
</evidence>
<feature type="transmembrane region" description="Helical" evidence="8">
    <location>
        <begin position="39"/>
        <end position="57"/>
    </location>
</feature>
<gene>
    <name evidence="10" type="ORF">QBC33DRAFT_556682</name>
</gene>
<comment type="caution">
    <text evidence="10">The sequence shown here is derived from an EMBL/GenBank/DDBJ whole genome shotgun (WGS) entry which is preliminary data.</text>
</comment>
<evidence type="ECO:0000256" key="4">
    <source>
        <dbReference type="ARBA" id="ARBA00022692"/>
    </source>
</evidence>
<dbReference type="InterPro" id="IPR011701">
    <property type="entry name" value="MFS"/>
</dbReference>
<feature type="transmembrane region" description="Helical" evidence="8">
    <location>
        <begin position="311"/>
        <end position="330"/>
    </location>
</feature>
<dbReference type="SUPFAM" id="SSF103473">
    <property type="entry name" value="MFS general substrate transporter"/>
    <property type="match status" value="1"/>
</dbReference>
<keyword evidence="11" id="KW-1185">Reference proteome</keyword>
<dbReference type="Proteomes" id="UP001244011">
    <property type="component" value="Unassembled WGS sequence"/>
</dbReference>
<dbReference type="Pfam" id="PF07690">
    <property type="entry name" value="MFS_1"/>
    <property type="match status" value="1"/>
</dbReference>
<dbReference type="InterPro" id="IPR036259">
    <property type="entry name" value="MFS_trans_sf"/>
</dbReference>
<evidence type="ECO:0000256" key="5">
    <source>
        <dbReference type="ARBA" id="ARBA00022989"/>
    </source>
</evidence>
<dbReference type="GO" id="GO:0005886">
    <property type="term" value="C:plasma membrane"/>
    <property type="evidence" value="ECO:0007669"/>
    <property type="project" value="TreeGrafter"/>
</dbReference>
<dbReference type="EMBL" id="MU839001">
    <property type="protein sequence ID" value="KAK1770262.1"/>
    <property type="molecule type" value="Genomic_DNA"/>
</dbReference>
<feature type="transmembrane region" description="Helical" evidence="8">
    <location>
        <begin position="350"/>
        <end position="368"/>
    </location>
</feature>
<dbReference type="InterPro" id="IPR020846">
    <property type="entry name" value="MFS_dom"/>
</dbReference>
<keyword evidence="3" id="KW-0813">Transport</keyword>
<feature type="transmembrane region" description="Helical" evidence="8">
    <location>
        <begin position="167"/>
        <end position="186"/>
    </location>
</feature>
<reference evidence="10" key="1">
    <citation type="submission" date="2023-06" db="EMBL/GenBank/DDBJ databases">
        <title>Genome-scale phylogeny and comparative genomics of the fungal order Sordariales.</title>
        <authorList>
            <consortium name="Lawrence Berkeley National Laboratory"/>
            <person name="Hensen N."/>
            <person name="Bonometti L."/>
            <person name="Westerberg I."/>
            <person name="Brannstrom I.O."/>
            <person name="Guillou S."/>
            <person name="Cros-Aarteil S."/>
            <person name="Calhoun S."/>
            <person name="Haridas S."/>
            <person name="Kuo A."/>
            <person name="Mondo S."/>
            <person name="Pangilinan J."/>
            <person name="Riley R."/>
            <person name="Labutti K."/>
            <person name="Andreopoulos B."/>
            <person name="Lipzen A."/>
            <person name="Chen C."/>
            <person name="Yanf M."/>
            <person name="Daum C."/>
            <person name="Ng V."/>
            <person name="Clum A."/>
            <person name="Steindorff A."/>
            <person name="Ohm R."/>
            <person name="Martin F."/>
            <person name="Silar P."/>
            <person name="Natvig D."/>
            <person name="Lalanne C."/>
            <person name="Gautier V."/>
            <person name="Ament-Velasquez S.L."/>
            <person name="Kruys A."/>
            <person name="Hutchinson M.I."/>
            <person name="Powell A.J."/>
            <person name="Barry K."/>
            <person name="Miller A.N."/>
            <person name="Grigoriev I.V."/>
            <person name="Debuchy R."/>
            <person name="Gladieux P."/>
            <person name="Thoren M.H."/>
            <person name="Johannesson H."/>
        </authorList>
    </citation>
    <scope>NUCLEOTIDE SEQUENCE</scope>
    <source>
        <strain evidence="10">8032-3</strain>
    </source>
</reference>
<feature type="transmembrane region" description="Helical" evidence="8">
    <location>
        <begin position="134"/>
        <end position="155"/>
    </location>
</feature>
<dbReference type="PANTHER" id="PTHR23501">
    <property type="entry name" value="MAJOR FACILITATOR SUPERFAMILY"/>
    <property type="match status" value="1"/>
</dbReference>
<feature type="transmembrane region" description="Helical" evidence="8">
    <location>
        <begin position="375"/>
        <end position="394"/>
    </location>
</feature>
<dbReference type="PANTHER" id="PTHR23501:SF12">
    <property type="entry name" value="MAJOR FACILITATOR SUPERFAMILY (MFS) PROFILE DOMAIN-CONTAINING PROTEIN-RELATED"/>
    <property type="match status" value="1"/>
</dbReference>
<comment type="subcellular location">
    <subcellularLocation>
        <location evidence="1">Membrane</location>
        <topology evidence="1">Multi-pass membrane protein</topology>
    </subcellularLocation>
</comment>
<feature type="region of interest" description="Disordered" evidence="7">
    <location>
        <begin position="1"/>
        <end position="31"/>
    </location>
</feature>
<organism evidence="10 11">
    <name type="scientific">Phialemonium atrogriseum</name>
    <dbReference type="NCBI Taxonomy" id="1093897"/>
    <lineage>
        <taxon>Eukaryota</taxon>
        <taxon>Fungi</taxon>
        <taxon>Dikarya</taxon>
        <taxon>Ascomycota</taxon>
        <taxon>Pezizomycotina</taxon>
        <taxon>Sordariomycetes</taxon>
        <taxon>Sordariomycetidae</taxon>
        <taxon>Cephalothecales</taxon>
        <taxon>Cephalothecaceae</taxon>
        <taxon>Phialemonium</taxon>
    </lineage>
</organism>
<feature type="transmembrane region" description="Helical" evidence="8">
    <location>
        <begin position="505"/>
        <end position="534"/>
    </location>
</feature>
<keyword evidence="6 8" id="KW-0472">Membrane</keyword>
<dbReference type="PROSITE" id="PS50850">
    <property type="entry name" value="MFS"/>
    <property type="match status" value="1"/>
</dbReference>
<evidence type="ECO:0000259" key="9">
    <source>
        <dbReference type="PROSITE" id="PS50850"/>
    </source>
</evidence>
<evidence type="ECO:0000256" key="3">
    <source>
        <dbReference type="ARBA" id="ARBA00022448"/>
    </source>
</evidence>
<dbReference type="GO" id="GO:0022857">
    <property type="term" value="F:transmembrane transporter activity"/>
    <property type="evidence" value="ECO:0007669"/>
    <property type="project" value="InterPro"/>
</dbReference>
<dbReference type="Gene3D" id="1.20.1250.20">
    <property type="entry name" value="MFS general substrate transporter like domains"/>
    <property type="match status" value="1"/>
</dbReference>
<name>A0AAJ0FJS6_9PEZI</name>
<accession>A0AAJ0FJS6</accession>
<dbReference type="AlphaFoldDB" id="A0AAJ0FJS6"/>
<evidence type="ECO:0000313" key="10">
    <source>
        <dbReference type="EMBL" id="KAK1770262.1"/>
    </source>
</evidence>
<evidence type="ECO:0000313" key="11">
    <source>
        <dbReference type="Proteomes" id="UP001244011"/>
    </source>
</evidence>
<feature type="transmembrane region" description="Helical" evidence="8">
    <location>
        <begin position="79"/>
        <end position="97"/>
    </location>
</feature>